<reference evidence="2" key="1">
    <citation type="submission" date="2013-03" db="EMBL/GenBank/DDBJ databases">
        <title>The Genome Sequence of Anopheles christyi ACHKN1017.</title>
        <authorList>
            <consortium name="The Broad Institute Genomics Platform"/>
            <person name="Neafsey D.E."/>
            <person name="Besansky N."/>
            <person name="Walker B."/>
            <person name="Young S.K."/>
            <person name="Zeng Q."/>
            <person name="Gargeya S."/>
            <person name="Fitzgerald M."/>
            <person name="Haas B."/>
            <person name="Abouelleil A."/>
            <person name="Allen A.W."/>
            <person name="Alvarado L."/>
            <person name="Arachchi H.M."/>
            <person name="Berlin A.M."/>
            <person name="Chapman S.B."/>
            <person name="Gainer-Dewar J."/>
            <person name="Goldberg J."/>
            <person name="Griggs A."/>
            <person name="Gujja S."/>
            <person name="Hansen M."/>
            <person name="Howarth C."/>
            <person name="Imamovic A."/>
            <person name="Ireland A."/>
            <person name="Larimer J."/>
            <person name="McCowan C."/>
            <person name="Murphy C."/>
            <person name="Pearson M."/>
            <person name="Poon T.W."/>
            <person name="Priest M."/>
            <person name="Roberts A."/>
            <person name="Saif S."/>
            <person name="Shea T."/>
            <person name="Sisk P."/>
            <person name="Sykes S."/>
            <person name="Wortman J."/>
            <person name="Nusbaum C."/>
            <person name="Birren B."/>
        </authorList>
    </citation>
    <scope>NUCLEOTIDE SEQUENCE [LARGE SCALE GENOMIC DNA]</scope>
    <source>
        <strain evidence="2">ACHKN1017</strain>
    </source>
</reference>
<dbReference type="VEuPathDB" id="VectorBase:ACHR014042"/>
<dbReference type="Proteomes" id="UP000075881">
    <property type="component" value="Unassembled WGS sequence"/>
</dbReference>
<dbReference type="AlphaFoldDB" id="A0A182KHT2"/>
<name>A0A182KHT2_9DIPT</name>
<dbReference type="EnsemblMetazoa" id="ACHR014042-RA">
    <property type="protein sequence ID" value="ACHR014042-PA"/>
    <property type="gene ID" value="ACHR014042"/>
</dbReference>
<evidence type="ECO:0000313" key="1">
    <source>
        <dbReference type="EnsemblMetazoa" id="ACHR014042-PA"/>
    </source>
</evidence>
<organism evidence="1 2">
    <name type="scientific">Anopheles christyi</name>
    <dbReference type="NCBI Taxonomy" id="43041"/>
    <lineage>
        <taxon>Eukaryota</taxon>
        <taxon>Metazoa</taxon>
        <taxon>Ecdysozoa</taxon>
        <taxon>Arthropoda</taxon>
        <taxon>Hexapoda</taxon>
        <taxon>Insecta</taxon>
        <taxon>Pterygota</taxon>
        <taxon>Neoptera</taxon>
        <taxon>Endopterygota</taxon>
        <taxon>Diptera</taxon>
        <taxon>Nematocera</taxon>
        <taxon>Culicoidea</taxon>
        <taxon>Culicidae</taxon>
        <taxon>Anophelinae</taxon>
        <taxon>Anopheles</taxon>
    </lineage>
</organism>
<protein>
    <submittedName>
        <fullName evidence="1">Uncharacterized protein</fullName>
    </submittedName>
</protein>
<reference evidence="1" key="2">
    <citation type="submission" date="2020-05" db="UniProtKB">
        <authorList>
            <consortium name="EnsemblMetazoa"/>
        </authorList>
    </citation>
    <scope>IDENTIFICATION</scope>
    <source>
        <strain evidence="1">ACHKN1017</strain>
    </source>
</reference>
<evidence type="ECO:0000313" key="2">
    <source>
        <dbReference type="Proteomes" id="UP000075881"/>
    </source>
</evidence>
<sequence length="103" mass="12112">MHFLAHTTPVPLRIFVHILMLDQLHTRAKLFGAQLTLDRARLEPVCRPHVLVQLLQRPVLFLLCRFSRTTGDARLRLAGGRCYLFRLANFTYDRFVEIEYFSI</sequence>
<proteinExistence type="predicted"/>
<accession>A0A182KHT2</accession>
<keyword evidence="2" id="KW-1185">Reference proteome</keyword>